<organism evidence="2 3">
    <name type="scientific">Halovivax cerinus</name>
    <dbReference type="NCBI Taxonomy" id="1487865"/>
    <lineage>
        <taxon>Archaea</taxon>
        <taxon>Methanobacteriati</taxon>
        <taxon>Methanobacteriota</taxon>
        <taxon>Stenosarchaea group</taxon>
        <taxon>Halobacteria</taxon>
        <taxon>Halobacteriales</taxon>
        <taxon>Natrialbaceae</taxon>
        <taxon>Halovivax</taxon>
    </lineage>
</organism>
<feature type="transmembrane region" description="Helical" evidence="1">
    <location>
        <begin position="316"/>
        <end position="338"/>
    </location>
</feature>
<dbReference type="AlphaFoldDB" id="A0ABD5NLG9"/>
<name>A0ABD5NLG9_9EURY</name>
<feature type="transmembrane region" description="Helical" evidence="1">
    <location>
        <begin position="135"/>
        <end position="153"/>
    </location>
</feature>
<dbReference type="RefSeq" id="WP_256533763.1">
    <property type="nucleotide sequence ID" value="NZ_CP101824.1"/>
</dbReference>
<feature type="transmembrane region" description="Helical" evidence="1">
    <location>
        <begin position="40"/>
        <end position="60"/>
    </location>
</feature>
<keyword evidence="1" id="KW-0472">Membrane</keyword>
<dbReference type="EMBL" id="JBHSAQ010000002">
    <property type="protein sequence ID" value="MFC3957533.1"/>
    <property type="molecule type" value="Genomic_DNA"/>
</dbReference>
<dbReference type="GeneID" id="73902899"/>
<evidence type="ECO:0000313" key="2">
    <source>
        <dbReference type="EMBL" id="MFC3957533.1"/>
    </source>
</evidence>
<reference evidence="2 3" key="1">
    <citation type="journal article" date="2019" name="Int. J. Syst. Evol. Microbiol.">
        <title>The Global Catalogue of Microorganisms (GCM) 10K type strain sequencing project: providing services to taxonomists for standard genome sequencing and annotation.</title>
        <authorList>
            <consortium name="The Broad Institute Genomics Platform"/>
            <consortium name="The Broad Institute Genome Sequencing Center for Infectious Disease"/>
            <person name="Wu L."/>
            <person name="Ma J."/>
        </authorList>
    </citation>
    <scope>NUCLEOTIDE SEQUENCE [LARGE SCALE GENOMIC DNA]</scope>
    <source>
        <strain evidence="2 3">IBRC-M 10256</strain>
    </source>
</reference>
<sequence>MDIGRERGTRSQRALLAVLVTNLVPLVGVLAFGWRAATLVVIYWFELAVVGVWALVRALFAGRPSEFDRDALLVGVFADRSAAFPLPRTDVGIQLSTLPVLVVLGPMLAAIWFGTGVVAVGPLGDRALDPAVIETVLYAILTIFCIEGGRTALEYFFRGGYHEYSAQTAIQPIFVRCCVLLFVGMGASFAAAVADPSVARDDSLSAVDPSIAGTALVVSIVLVKFGFDLLAIYRDRLTRLGNSLGLDHLTSGASSAGDESTVVEVVPRADRRVRPPVGGRLIATTAHLRRFPGAWLVGAFPGVLALLFAIGGLWPIVAGLAVLSVSVPILLVHLDYWLRYGGVEYRIDDGSIVAYDRLFQSPLWRIDAWDEADVRVERDRLDAVFDTTTVVIELTDRAVSLPGLRDPDPILAVFDHRFPRSELASTA</sequence>
<feature type="transmembrane region" description="Helical" evidence="1">
    <location>
        <begin position="214"/>
        <end position="233"/>
    </location>
</feature>
<dbReference type="InterPro" id="IPR045466">
    <property type="entry name" value="DUF6498"/>
</dbReference>
<keyword evidence="1" id="KW-1133">Transmembrane helix</keyword>
<comment type="caution">
    <text evidence="2">The sequence shown here is derived from an EMBL/GenBank/DDBJ whole genome shotgun (WGS) entry which is preliminary data.</text>
</comment>
<feature type="transmembrane region" description="Helical" evidence="1">
    <location>
        <begin position="14"/>
        <end position="34"/>
    </location>
</feature>
<proteinExistence type="predicted"/>
<keyword evidence="3" id="KW-1185">Reference proteome</keyword>
<evidence type="ECO:0000256" key="1">
    <source>
        <dbReference type="SAM" id="Phobius"/>
    </source>
</evidence>
<dbReference type="Proteomes" id="UP001595846">
    <property type="component" value="Unassembled WGS sequence"/>
</dbReference>
<dbReference type="Pfam" id="PF20108">
    <property type="entry name" value="DUF6498"/>
    <property type="match status" value="1"/>
</dbReference>
<feature type="transmembrane region" description="Helical" evidence="1">
    <location>
        <begin position="291"/>
        <end position="310"/>
    </location>
</feature>
<evidence type="ECO:0000313" key="3">
    <source>
        <dbReference type="Proteomes" id="UP001595846"/>
    </source>
</evidence>
<keyword evidence="1" id="KW-0812">Transmembrane</keyword>
<feature type="transmembrane region" description="Helical" evidence="1">
    <location>
        <begin position="173"/>
        <end position="194"/>
    </location>
</feature>
<feature type="transmembrane region" description="Helical" evidence="1">
    <location>
        <begin position="98"/>
        <end position="123"/>
    </location>
</feature>
<accession>A0ABD5NLG9</accession>
<protein>
    <submittedName>
        <fullName evidence="2">DUF6498-containing protein</fullName>
    </submittedName>
</protein>
<gene>
    <name evidence="2" type="ORF">ACFOUR_03980</name>
</gene>